<dbReference type="Pfam" id="PF00535">
    <property type="entry name" value="Glycos_transf_2"/>
    <property type="match status" value="1"/>
</dbReference>
<dbReference type="InterPro" id="IPR001173">
    <property type="entry name" value="Glyco_trans_2-like"/>
</dbReference>
<protein>
    <submittedName>
        <fullName evidence="7">Glycosyltransferase involved in cell wall biosynthesis</fullName>
    </submittedName>
</protein>
<evidence type="ECO:0000256" key="3">
    <source>
        <dbReference type="ARBA" id="ARBA00022676"/>
    </source>
</evidence>
<evidence type="ECO:0000313" key="8">
    <source>
        <dbReference type="Proteomes" id="UP000563524"/>
    </source>
</evidence>
<evidence type="ECO:0000256" key="4">
    <source>
        <dbReference type="ARBA" id="ARBA00022679"/>
    </source>
</evidence>
<dbReference type="Proteomes" id="UP000563524">
    <property type="component" value="Unassembled WGS sequence"/>
</dbReference>
<dbReference type="Gene3D" id="3.90.550.10">
    <property type="entry name" value="Spore Coat Polysaccharide Biosynthesis Protein SpsA, Chain A"/>
    <property type="match status" value="1"/>
</dbReference>
<gene>
    <name evidence="7" type="ORF">GGQ59_000546</name>
</gene>
<dbReference type="InterPro" id="IPR029044">
    <property type="entry name" value="Nucleotide-diphossugar_trans"/>
</dbReference>
<dbReference type="SUPFAM" id="SSF53448">
    <property type="entry name" value="Nucleotide-diphospho-sugar transferases"/>
    <property type="match status" value="1"/>
</dbReference>
<keyword evidence="3" id="KW-0328">Glycosyltransferase</keyword>
<evidence type="ECO:0000256" key="2">
    <source>
        <dbReference type="ARBA" id="ARBA00022475"/>
    </source>
</evidence>
<dbReference type="AlphaFoldDB" id="A0A840HYX6"/>
<dbReference type="RefSeq" id="WP_183815592.1">
    <property type="nucleotide sequence ID" value="NZ_JACHOB010000001.1"/>
</dbReference>
<sequence length="286" mass="31270">MISVIMPAHNEAAVIGAALDRFAAQTTRRTFEVVVVPNGCSDDTAAIARSRSEAFTARGVRLHVEERAEPGKIGALNAGDARARFGRRLYCDSDLLVSDGLIDASLRALDTPTPRFVSFDLKVRPPRSAVTRAYARMWAQLPLLKDRAHGIALYAVNEAGRARWGAYPQIVADDHFARLNFAPHERVRSHEASYEFAMPEGLSELLAVRTRWARGNEELAAKFPHLLANEDGGNRYEGFGAVALRDPVGFAVFAGVYAVGKVQGVRKAKLGNASWERAATSRQLKS</sequence>
<evidence type="ECO:0000313" key="7">
    <source>
        <dbReference type="EMBL" id="MBB4658046.1"/>
    </source>
</evidence>
<keyword evidence="5" id="KW-0472">Membrane</keyword>
<keyword evidence="4 7" id="KW-0808">Transferase</keyword>
<evidence type="ECO:0000256" key="1">
    <source>
        <dbReference type="ARBA" id="ARBA00004236"/>
    </source>
</evidence>
<reference evidence="7 8" key="1">
    <citation type="submission" date="2020-08" db="EMBL/GenBank/DDBJ databases">
        <title>Genomic Encyclopedia of Type Strains, Phase IV (KMG-IV): sequencing the most valuable type-strain genomes for metagenomic binning, comparative biology and taxonomic classification.</title>
        <authorList>
            <person name="Goeker M."/>
        </authorList>
    </citation>
    <scope>NUCLEOTIDE SEQUENCE [LARGE SCALE GENOMIC DNA]</scope>
    <source>
        <strain evidence="7 8">DSM 102850</strain>
    </source>
</reference>
<keyword evidence="2" id="KW-1003">Cell membrane</keyword>
<dbReference type="GO" id="GO:0016757">
    <property type="term" value="F:glycosyltransferase activity"/>
    <property type="evidence" value="ECO:0007669"/>
    <property type="project" value="UniProtKB-KW"/>
</dbReference>
<comment type="subcellular location">
    <subcellularLocation>
        <location evidence="1">Cell membrane</location>
    </subcellularLocation>
</comment>
<comment type="caution">
    <text evidence="7">The sequence shown here is derived from an EMBL/GenBank/DDBJ whole genome shotgun (WGS) entry which is preliminary data.</text>
</comment>
<accession>A0A840HYX6</accession>
<feature type="domain" description="Glycosyltransferase 2-like" evidence="6">
    <location>
        <begin position="3"/>
        <end position="124"/>
    </location>
</feature>
<name>A0A840HYX6_9PROT</name>
<dbReference type="GO" id="GO:0005886">
    <property type="term" value="C:plasma membrane"/>
    <property type="evidence" value="ECO:0007669"/>
    <property type="project" value="UniProtKB-SubCell"/>
</dbReference>
<evidence type="ECO:0000256" key="5">
    <source>
        <dbReference type="ARBA" id="ARBA00023136"/>
    </source>
</evidence>
<dbReference type="PANTHER" id="PTHR43646">
    <property type="entry name" value="GLYCOSYLTRANSFERASE"/>
    <property type="match status" value="1"/>
</dbReference>
<dbReference type="PANTHER" id="PTHR43646:SF2">
    <property type="entry name" value="GLYCOSYLTRANSFERASE 2-LIKE DOMAIN-CONTAINING PROTEIN"/>
    <property type="match status" value="1"/>
</dbReference>
<dbReference type="EMBL" id="JACHOB010000001">
    <property type="protein sequence ID" value="MBB4658046.1"/>
    <property type="molecule type" value="Genomic_DNA"/>
</dbReference>
<proteinExistence type="predicted"/>
<keyword evidence="8" id="KW-1185">Reference proteome</keyword>
<organism evidence="7 8">
    <name type="scientific">Parvularcula dongshanensis</name>
    <dbReference type="NCBI Taxonomy" id="1173995"/>
    <lineage>
        <taxon>Bacteria</taxon>
        <taxon>Pseudomonadati</taxon>
        <taxon>Pseudomonadota</taxon>
        <taxon>Alphaproteobacteria</taxon>
        <taxon>Parvularculales</taxon>
        <taxon>Parvularculaceae</taxon>
        <taxon>Parvularcula</taxon>
    </lineage>
</organism>
<evidence type="ECO:0000259" key="6">
    <source>
        <dbReference type="Pfam" id="PF00535"/>
    </source>
</evidence>